<evidence type="ECO:0000256" key="4">
    <source>
        <dbReference type="ARBA" id="ARBA00023172"/>
    </source>
</evidence>
<feature type="active site" description="O-(5'-phospho-DNA)-serine intermediate" evidence="5 6">
    <location>
        <position position="30"/>
    </location>
</feature>
<keyword evidence="2" id="KW-0229">DNA integration</keyword>
<dbReference type="OrthoDB" id="9797501at2"/>
<keyword evidence="4" id="KW-0233">DNA recombination</keyword>
<dbReference type="EMBL" id="QDKM01000014">
    <property type="protein sequence ID" value="PVH27392.1"/>
    <property type="molecule type" value="Genomic_DNA"/>
</dbReference>
<dbReference type="SMART" id="SM00857">
    <property type="entry name" value="Resolvase"/>
    <property type="match status" value="1"/>
</dbReference>
<dbReference type="PANTHER" id="PTHR30461:SF26">
    <property type="entry name" value="RESOLVASE HOMOLOG YNEB"/>
    <property type="match status" value="1"/>
</dbReference>
<dbReference type="PANTHER" id="PTHR30461">
    <property type="entry name" value="DNA-INVERTASE FROM LAMBDOID PROPHAGE"/>
    <property type="match status" value="1"/>
</dbReference>
<keyword evidence="3" id="KW-0238">DNA-binding</keyword>
<evidence type="ECO:0000313" key="10">
    <source>
        <dbReference type="Proteomes" id="UP000245911"/>
    </source>
</evidence>
<comment type="similarity">
    <text evidence="1">Belongs to the site-specific recombinase resolvase family.</text>
</comment>
<feature type="compositionally biased region" description="Polar residues" evidence="7">
    <location>
        <begin position="266"/>
        <end position="290"/>
    </location>
</feature>
<comment type="caution">
    <text evidence="9">The sequence shown here is derived from an EMBL/GenBank/DDBJ whole genome shotgun (WGS) entry which is preliminary data.</text>
</comment>
<dbReference type="Gene3D" id="3.40.50.1390">
    <property type="entry name" value="Resolvase, N-terminal catalytic domain"/>
    <property type="match status" value="1"/>
</dbReference>
<name>A0A2T8HQ37_9RHOB</name>
<dbReference type="PROSITE" id="PS00397">
    <property type="entry name" value="RECOMBINASES_1"/>
    <property type="match status" value="1"/>
</dbReference>
<evidence type="ECO:0000256" key="6">
    <source>
        <dbReference type="PROSITE-ProRule" id="PRU10137"/>
    </source>
</evidence>
<dbReference type="GO" id="GO:0003677">
    <property type="term" value="F:DNA binding"/>
    <property type="evidence" value="ECO:0007669"/>
    <property type="project" value="UniProtKB-KW"/>
</dbReference>
<dbReference type="GO" id="GO:0015074">
    <property type="term" value="P:DNA integration"/>
    <property type="evidence" value="ECO:0007669"/>
    <property type="project" value="UniProtKB-KW"/>
</dbReference>
<evidence type="ECO:0000313" key="9">
    <source>
        <dbReference type="EMBL" id="PVH27392.1"/>
    </source>
</evidence>
<sequence>MQKPPNGNIYKRRRPSMSTLTKAVGYIRVSTEKQNDGDHALERQAEEIRKWCATRRISLLAIFDDTSSATHDLSAERRPGLRDALASATRENACLIVPEPTRLFRNAAAAGNWLDKHSVPVGSVYHDAVLDRQQILTAVESGEAFAQATRDGTAKALAEKRNSGVKLGSKTDRSAANAASAKARAIKSDNLVDEIASILLQNPAYRGLNNEGLAAILNSRGILTGANNPWTRDTIKRHRVRAKKRLLEWETDVEDDDVSVVELPKQTVTSEPAPSPIATSPQTHAPTPDTTPVVEQEDDEDAEMKKNPFFGMF</sequence>
<dbReference type="InterPro" id="IPR006118">
    <property type="entry name" value="Recombinase_CS"/>
</dbReference>
<feature type="domain" description="Resolvase/invertase-type recombinase catalytic" evidence="8">
    <location>
        <begin position="23"/>
        <end position="166"/>
    </location>
</feature>
<dbReference type="GO" id="GO:0000150">
    <property type="term" value="F:DNA strand exchange activity"/>
    <property type="evidence" value="ECO:0007669"/>
    <property type="project" value="InterPro"/>
</dbReference>
<evidence type="ECO:0000256" key="3">
    <source>
        <dbReference type="ARBA" id="ARBA00023125"/>
    </source>
</evidence>
<evidence type="ECO:0000256" key="1">
    <source>
        <dbReference type="ARBA" id="ARBA00009913"/>
    </source>
</evidence>
<evidence type="ECO:0000256" key="2">
    <source>
        <dbReference type="ARBA" id="ARBA00022908"/>
    </source>
</evidence>
<reference evidence="9 10" key="1">
    <citation type="submission" date="2018-04" db="EMBL/GenBank/DDBJ databases">
        <title>Pararhodobacter oceanense sp. nov., isolated from marine intertidal sediment.</title>
        <authorList>
            <person name="Wang X.-L."/>
            <person name="Du Z.-J."/>
        </authorList>
    </citation>
    <scope>NUCLEOTIDE SEQUENCE [LARGE SCALE GENOMIC DNA]</scope>
    <source>
        <strain evidence="9 10">AM505</strain>
    </source>
</reference>
<dbReference type="InterPro" id="IPR006119">
    <property type="entry name" value="Resolv_N"/>
</dbReference>
<organism evidence="9 10">
    <name type="scientific">Pararhodobacter oceanensis</name>
    <dbReference type="NCBI Taxonomy" id="2172121"/>
    <lineage>
        <taxon>Bacteria</taxon>
        <taxon>Pseudomonadati</taxon>
        <taxon>Pseudomonadota</taxon>
        <taxon>Alphaproteobacteria</taxon>
        <taxon>Rhodobacterales</taxon>
        <taxon>Paracoccaceae</taxon>
        <taxon>Pararhodobacter</taxon>
    </lineage>
</organism>
<dbReference type="Proteomes" id="UP000245911">
    <property type="component" value="Unassembled WGS sequence"/>
</dbReference>
<protein>
    <recommendedName>
        <fullName evidence="8">Resolvase/invertase-type recombinase catalytic domain-containing protein</fullName>
    </recommendedName>
</protein>
<evidence type="ECO:0000256" key="5">
    <source>
        <dbReference type="PIRSR" id="PIRSR606118-50"/>
    </source>
</evidence>
<proteinExistence type="inferred from homology"/>
<dbReference type="InterPro" id="IPR050639">
    <property type="entry name" value="SSR_resolvase"/>
</dbReference>
<dbReference type="AlphaFoldDB" id="A0A2T8HQ37"/>
<dbReference type="Pfam" id="PF00239">
    <property type="entry name" value="Resolvase"/>
    <property type="match status" value="1"/>
</dbReference>
<dbReference type="CDD" id="cd00338">
    <property type="entry name" value="Ser_Recombinase"/>
    <property type="match status" value="1"/>
</dbReference>
<feature type="region of interest" description="Disordered" evidence="7">
    <location>
        <begin position="265"/>
        <end position="313"/>
    </location>
</feature>
<dbReference type="SUPFAM" id="SSF53041">
    <property type="entry name" value="Resolvase-like"/>
    <property type="match status" value="1"/>
</dbReference>
<evidence type="ECO:0000259" key="8">
    <source>
        <dbReference type="SMART" id="SM00857"/>
    </source>
</evidence>
<evidence type="ECO:0000256" key="7">
    <source>
        <dbReference type="SAM" id="MobiDB-lite"/>
    </source>
</evidence>
<accession>A0A2T8HQ37</accession>
<keyword evidence="10" id="KW-1185">Reference proteome</keyword>
<gene>
    <name evidence="9" type="ORF">DDE20_17885</name>
</gene>
<dbReference type="InterPro" id="IPR036162">
    <property type="entry name" value="Resolvase-like_N_sf"/>
</dbReference>